<feature type="compositionally biased region" description="Polar residues" evidence="1">
    <location>
        <begin position="26"/>
        <end position="41"/>
    </location>
</feature>
<name>C4J3R1_MAIZE</name>
<feature type="compositionally biased region" description="Basic and acidic residues" evidence="1">
    <location>
        <begin position="50"/>
        <end position="66"/>
    </location>
</feature>
<feature type="region of interest" description="Disordered" evidence="1">
    <location>
        <begin position="1"/>
        <end position="122"/>
    </location>
</feature>
<protein>
    <submittedName>
        <fullName evidence="2">Uncharacterized protein</fullName>
    </submittedName>
</protein>
<dbReference type="EMBL" id="BT085458">
    <property type="protein sequence ID" value="ACR35811.1"/>
    <property type="molecule type" value="mRNA"/>
</dbReference>
<accession>C4J3R1</accession>
<dbReference type="AlphaFoldDB" id="C4J3R1"/>
<organism evidence="2">
    <name type="scientific">Zea mays</name>
    <name type="common">Maize</name>
    <dbReference type="NCBI Taxonomy" id="4577"/>
    <lineage>
        <taxon>Eukaryota</taxon>
        <taxon>Viridiplantae</taxon>
        <taxon>Streptophyta</taxon>
        <taxon>Embryophyta</taxon>
        <taxon>Tracheophyta</taxon>
        <taxon>Spermatophyta</taxon>
        <taxon>Magnoliopsida</taxon>
        <taxon>Liliopsida</taxon>
        <taxon>Poales</taxon>
        <taxon>Poaceae</taxon>
        <taxon>PACMAD clade</taxon>
        <taxon>Panicoideae</taxon>
        <taxon>Andropogonodae</taxon>
        <taxon>Andropogoneae</taxon>
        <taxon>Tripsacinae</taxon>
        <taxon>Zea</taxon>
    </lineage>
</organism>
<feature type="compositionally biased region" description="Basic and acidic residues" evidence="1">
    <location>
        <begin position="75"/>
        <end position="86"/>
    </location>
</feature>
<evidence type="ECO:0000313" key="2">
    <source>
        <dbReference type="EMBL" id="ACR35811.1"/>
    </source>
</evidence>
<reference evidence="2" key="1">
    <citation type="journal article" date="2009" name="PLoS Genet.">
        <title>Sequencing, mapping, and analysis of 27,455 maize full-length cDNAs.</title>
        <authorList>
            <person name="Soderlund C."/>
            <person name="Descour A."/>
            <person name="Kudrna D."/>
            <person name="Bomhoff M."/>
            <person name="Boyd L."/>
            <person name="Currie J."/>
            <person name="Angelova A."/>
            <person name="Collura K."/>
            <person name="Wissotski M."/>
            <person name="Ashley E."/>
            <person name="Morrow D."/>
            <person name="Fernandes J."/>
            <person name="Walbot V."/>
            <person name="Yu Y."/>
        </authorList>
    </citation>
    <scope>NUCLEOTIDE SEQUENCE</scope>
    <source>
        <strain evidence="2">B73</strain>
    </source>
</reference>
<reference evidence="2" key="2">
    <citation type="submission" date="2012-06" db="EMBL/GenBank/DDBJ databases">
        <authorList>
            <person name="Yu Y."/>
            <person name="Currie J."/>
            <person name="Lomeli R."/>
            <person name="Angelova A."/>
            <person name="Collura K."/>
            <person name="Wissotski M."/>
            <person name="Campos D."/>
            <person name="Kudrna D."/>
            <person name="Golser W."/>
            <person name="Ashely E."/>
            <person name="Descour A."/>
            <person name="Fernandes J."/>
            <person name="Soderlund C."/>
            <person name="Walbot V."/>
        </authorList>
    </citation>
    <scope>NUCLEOTIDE SEQUENCE</scope>
    <source>
        <strain evidence="2">B73</strain>
    </source>
</reference>
<proteinExistence type="evidence at transcript level"/>
<sequence>MSAASEAKIPAKCPCPCPTESHPSIEPQSSQAKNGGYSSNLRAPGLTWKVVEEGDLDRAANDRVHPEPPSGPEDGAGHARADDAPKQSKVLHGRDLSSPTPPTKQSPRRSALHPFSGEIILF</sequence>
<evidence type="ECO:0000256" key="1">
    <source>
        <dbReference type="SAM" id="MobiDB-lite"/>
    </source>
</evidence>